<dbReference type="InterPro" id="IPR001279">
    <property type="entry name" value="Metallo-B-lactamas"/>
</dbReference>
<dbReference type="Proteomes" id="UP000746471">
    <property type="component" value="Unassembled WGS sequence"/>
</dbReference>
<dbReference type="RefSeq" id="WP_213236731.1">
    <property type="nucleotide sequence ID" value="NZ_JAHBCL010000014.1"/>
</dbReference>
<keyword evidence="3" id="KW-1185">Reference proteome</keyword>
<feature type="domain" description="Metallo-beta-lactamase" evidence="1">
    <location>
        <begin position="20"/>
        <end position="211"/>
    </location>
</feature>
<dbReference type="PANTHER" id="PTHR42951:SF9">
    <property type="entry name" value="METAL-DEPENDENT HYDROLASE"/>
    <property type="match status" value="1"/>
</dbReference>
<accession>A0ABS5PNX3</accession>
<dbReference type="Pfam" id="PF00753">
    <property type="entry name" value="Lactamase_B"/>
    <property type="match status" value="1"/>
</dbReference>
<reference evidence="2 3" key="1">
    <citation type="submission" date="2021-05" db="EMBL/GenBank/DDBJ databases">
        <title>Fusibacter ferrireducens sp. nov., an anaerobic, sulfur- and Fe-reducing bacterium isolated from the mangrove sediment.</title>
        <authorList>
            <person name="Qiu D."/>
        </authorList>
    </citation>
    <scope>NUCLEOTIDE SEQUENCE [LARGE SCALE GENOMIC DNA]</scope>
    <source>
        <strain evidence="2 3">DSM 12116</strain>
    </source>
</reference>
<dbReference type="SUPFAM" id="SSF56281">
    <property type="entry name" value="Metallo-hydrolase/oxidoreductase"/>
    <property type="match status" value="1"/>
</dbReference>
<name>A0ABS5PNX3_9FIRM</name>
<organism evidence="2 3">
    <name type="scientific">Fusibacter paucivorans</name>
    <dbReference type="NCBI Taxonomy" id="76009"/>
    <lineage>
        <taxon>Bacteria</taxon>
        <taxon>Bacillati</taxon>
        <taxon>Bacillota</taxon>
        <taxon>Clostridia</taxon>
        <taxon>Eubacteriales</taxon>
        <taxon>Eubacteriales Family XII. Incertae Sedis</taxon>
        <taxon>Fusibacter</taxon>
    </lineage>
</organism>
<dbReference type="InterPro" id="IPR036866">
    <property type="entry name" value="RibonucZ/Hydroxyglut_hydro"/>
</dbReference>
<dbReference type="EMBL" id="JAHBCL010000014">
    <property type="protein sequence ID" value="MBS7526868.1"/>
    <property type="molecule type" value="Genomic_DNA"/>
</dbReference>
<dbReference type="Gene3D" id="3.60.15.10">
    <property type="entry name" value="Ribonuclease Z/Hydroxyacylglutathione hydrolase-like"/>
    <property type="match status" value="1"/>
</dbReference>
<comment type="caution">
    <text evidence="2">The sequence shown here is derived from an EMBL/GenBank/DDBJ whole genome shotgun (WGS) entry which is preliminary data.</text>
</comment>
<dbReference type="InterPro" id="IPR050855">
    <property type="entry name" value="NDM-1-like"/>
</dbReference>
<evidence type="ECO:0000313" key="2">
    <source>
        <dbReference type="EMBL" id="MBS7526868.1"/>
    </source>
</evidence>
<dbReference type="CDD" id="cd07721">
    <property type="entry name" value="yflN-like_MBL-fold"/>
    <property type="match status" value="1"/>
</dbReference>
<evidence type="ECO:0000313" key="3">
    <source>
        <dbReference type="Proteomes" id="UP000746471"/>
    </source>
</evidence>
<protein>
    <submittedName>
        <fullName evidence="2">MBL fold metallo-hydrolase</fullName>
    </submittedName>
</protein>
<dbReference type="SMART" id="SM00849">
    <property type="entry name" value="Lactamase_B"/>
    <property type="match status" value="1"/>
</dbReference>
<gene>
    <name evidence="2" type="ORF">KHM83_09280</name>
</gene>
<evidence type="ECO:0000259" key="1">
    <source>
        <dbReference type="SMART" id="SM00849"/>
    </source>
</evidence>
<sequence length="233" mass="25550">MRIRSHQNVYQLTYWPNLFPINVYIVEYDDHLILVDTGIQAMVTGILNFADQLAKPIRHILITHCHGDHIGGLEALKKALPNAAFYVSKRESRLFDGDFSVETHEPQQPIKGGIPKHKISYDITLEDGDHIEGICCISIPGHTPGQMAYYVEAAGILLVGDALQSRGGLAVAGTINWTFPFPALATWSKPLAVKSAELILALSPEVIGCGHGDMIHNPTVPLTQAINRSKTAR</sequence>
<proteinExistence type="predicted"/>
<dbReference type="PANTHER" id="PTHR42951">
    <property type="entry name" value="METALLO-BETA-LACTAMASE DOMAIN-CONTAINING"/>
    <property type="match status" value="1"/>
</dbReference>